<keyword evidence="9" id="KW-1185">Reference proteome</keyword>
<accession>A0A9X3DGX8</accession>
<feature type="domain" description="PPIase FKBP-type" evidence="7">
    <location>
        <begin position="206"/>
        <end position="312"/>
    </location>
</feature>
<dbReference type="RefSeq" id="WP_010601949.1">
    <property type="nucleotide sequence ID" value="NZ_JAPJUH010000006.1"/>
</dbReference>
<evidence type="ECO:0000256" key="5">
    <source>
        <dbReference type="ARBA" id="ARBA00023235"/>
    </source>
</evidence>
<evidence type="ECO:0000256" key="1">
    <source>
        <dbReference type="ARBA" id="ARBA00000971"/>
    </source>
</evidence>
<sequence length="328" mass="35421">MKKGIIVLLAATLGLAACNKEKKGAGGLLYTIHHSEGNEKIKEGDIVKMNFIQKNDKDSVLGSTYDMESPQVFPVQKKMYAGDMNDVLTLFGEGDSATFKVNLDTMAFYSKQPKPEQFKNDKYITFTVKIEKVFAKKAGEADSTFNKRAGEFFQADFKASADKKKNAEEGKLKAYIADNNLKTTTSATGLQYIIKTPGNAERAALGDTVTLSYTGRVTKKNDKGKYPIFDTSDEKTAKEEGKFQAGRPYGPTKMAIGSTIPGFTEAIQLIGKGGKITAIIPSKLGYGEQGAPQVGILPYSPIVFDIEITDIKKGTAPTPAAPAAPAIK</sequence>
<dbReference type="AlphaFoldDB" id="A0A9X3DGX8"/>
<reference evidence="8" key="1">
    <citation type="submission" date="2022-11" db="EMBL/GenBank/DDBJ databases">
        <authorList>
            <person name="Graham C."/>
            <person name="Newman J.D."/>
        </authorList>
    </citation>
    <scope>NUCLEOTIDE SEQUENCE</scope>
    <source>
        <strain evidence="8">DSM 19486</strain>
    </source>
</reference>
<evidence type="ECO:0000256" key="6">
    <source>
        <dbReference type="PROSITE-ProRule" id="PRU00277"/>
    </source>
</evidence>
<dbReference type="PANTHER" id="PTHR43811:SF19">
    <property type="entry name" value="39 KDA FK506-BINDING NUCLEAR PROTEIN"/>
    <property type="match status" value="1"/>
</dbReference>
<proteinExistence type="inferred from homology"/>
<organism evidence="8 9">
    <name type="scientific">Pedobacter agri</name>
    <dbReference type="NCBI Taxonomy" id="454586"/>
    <lineage>
        <taxon>Bacteria</taxon>
        <taxon>Pseudomonadati</taxon>
        <taxon>Bacteroidota</taxon>
        <taxon>Sphingobacteriia</taxon>
        <taxon>Sphingobacteriales</taxon>
        <taxon>Sphingobacteriaceae</taxon>
        <taxon>Pedobacter</taxon>
    </lineage>
</organism>
<comment type="similarity">
    <text evidence="2">Belongs to the FKBP-type PPIase family.</text>
</comment>
<dbReference type="SUPFAM" id="SSF54534">
    <property type="entry name" value="FKBP-like"/>
    <property type="match status" value="2"/>
</dbReference>
<dbReference type="PROSITE" id="PS51257">
    <property type="entry name" value="PROKAR_LIPOPROTEIN"/>
    <property type="match status" value="1"/>
</dbReference>
<evidence type="ECO:0000313" key="9">
    <source>
        <dbReference type="Proteomes" id="UP001142592"/>
    </source>
</evidence>
<evidence type="ECO:0000259" key="7">
    <source>
        <dbReference type="PROSITE" id="PS50059"/>
    </source>
</evidence>
<dbReference type="EC" id="5.2.1.8" evidence="3 6"/>
<dbReference type="GO" id="GO:0003755">
    <property type="term" value="F:peptidyl-prolyl cis-trans isomerase activity"/>
    <property type="evidence" value="ECO:0007669"/>
    <property type="project" value="UniProtKB-KW"/>
</dbReference>
<keyword evidence="4 6" id="KW-0697">Rotamase</keyword>
<keyword evidence="5 6" id="KW-0413">Isomerase</keyword>
<dbReference type="InterPro" id="IPR001179">
    <property type="entry name" value="PPIase_FKBP_dom"/>
</dbReference>
<dbReference type="Gene3D" id="3.10.50.40">
    <property type="match status" value="2"/>
</dbReference>
<comment type="caution">
    <text evidence="8">The sequence shown here is derived from an EMBL/GenBank/DDBJ whole genome shotgun (WGS) entry which is preliminary data.</text>
</comment>
<evidence type="ECO:0000256" key="3">
    <source>
        <dbReference type="ARBA" id="ARBA00013194"/>
    </source>
</evidence>
<evidence type="ECO:0000313" key="8">
    <source>
        <dbReference type="EMBL" id="MCX3266975.1"/>
    </source>
</evidence>
<protein>
    <recommendedName>
        <fullName evidence="3 6">peptidylprolyl isomerase</fullName>
        <ecNumber evidence="3 6">5.2.1.8</ecNumber>
    </recommendedName>
</protein>
<dbReference type="EMBL" id="JAPJUH010000006">
    <property type="protein sequence ID" value="MCX3266975.1"/>
    <property type="molecule type" value="Genomic_DNA"/>
</dbReference>
<dbReference type="InterPro" id="IPR046357">
    <property type="entry name" value="PPIase_dom_sf"/>
</dbReference>
<dbReference type="PANTHER" id="PTHR43811">
    <property type="entry name" value="FKBP-TYPE PEPTIDYL-PROLYL CIS-TRANS ISOMERASE FKPA"/>
    <property type="match status" value="1"/>
</dbReference>
<dbReference type="PROSITE" id="PS50059">
    <property type="entry name" value="FKBP_PPIASE"/>
    <property type="match status" value="1"/>
</dbReference>
<evidence type="ECO:0000256" key="2">
    <source>
        <dbReference type="ARBA" id="ARBA00006577"/>
    </source>
</evidence>
<dbReference type="Proteomes" id="UP001142592">
    <property type="component" value="Unassembled WGS sequence"/>
</dbReference>
<name>A0A9X3DGX8_9SPHI</name>
<evidence type="ECO:0000256" key="4">
    <source>
        <dbReference type="ARBA" id="ARBA00023110"/>
    </source>
</evidence>
<gene>
    <name evidence="8" type="ORF">OQZ29_19600</name>
</gene>
<comment type="catalytic activity">
    <reaction evidence="1 6">
        <text>[protein]-peptidylproline (omega=180) = [protein]-peptidylproline (omega=0)</text>
        <dbReference type="Rhea" id="RHEA:16237"/>
        <dbReference type="Rhea" id="RHEA-COMP:10747"/>
        <dbReference type="Rhea" id="RHEA-COMP:10748"/>
        <dbReference type="ChEBI" id="CHEBI:83833"/>
        <dbReference type="ChEBI" id="CHEBI:83834"/>
        <dbReference type="EC" id="5.2.1.8"/>
    </reaction>
</comment>
<dbReference type="Pfam" id="PF00254">
    <property type="entry name" value="FKBP_C"/>
    <property type="match status" value="2"/>
</dbReference>